<organism evidence="6 7">
    <name type="scientific">Blautia luti DSM 14534 = JCM 17040</name>
    <dbReference type="NCBI Taxonomy" id="649762"/>
    <lineage>
        <taxon>Bacteria</taxon>
        <taxon>Bacillati</taxon>
        <taxon>Bacillota</taxon>
        <taxon>Clostridia</taxon>
        <taxon>Lachnospirales</taxon>
        <taxon>Lachnospiraceae</taxon>
        <taxon>Blautia</taxon>
    </lineage>
</organism>
<dbReference type="Gene3D" id="1.10.287.110">
    <property type="entry name" value="DnaJ domain"/>
    <property type="match status" value="1"/>
</dbReference>
<feature type="transmembrane region" description="Helical" evidence="4">
    <location>
        <begin position="122"/>
        <end position="143"/>
    </location>
</feature>
<evidence type="ECO:0000256" key="3">
    <source>
        <dbReference type="SAM" id="MobiDB-lite"/>
    </source>
</evidence>
<dbReference type="RefSeq" id="WP_154779444.1">
    <property type="nucleotide sequence ID" value="NZ_WMBC01000001.1"/>
</dbReference>
<dbReference type="EMBL" id="WMBC01000001">
    <property type="protein sequence ID" value="MTD59752.1"/>
    <property type="molecule type" value="Genomic_DNA"/>
</dbReference>
<dbReference type="Pfam" id="PF00226">
    <property type="entry name" value="DnaJ"/>
    <property type="match status" value="1"/>
</dbReference>
<dbReference type="GO" id="GO:0006260">
    <property type="term" value="P:DNA replication"/>
    <property type="evidence" value="ECO:0007669"/>
    <property type="project" value="UniProtKB-KW"/>
</dbReference>
<evidence type="ECO:0000313" key="6">
    <source>
        <dbReference type="EMBL" id="MTD59752.1"/>
    </source>
</evidence>
<evidence type="ECO:0000256" key="1">
    <source>
        <dbReference type="ARBA" id="ARBA00022705"/>
    </source>
</evidence>
<dbReference type="PANTHER" id="PTHR44145:SF3">
    <property type="entry name" value="DNAJ HOMOLOG SUBFAMILY A MEMBER 3, MITOCHONDRIAL"/>
    <property type="match status" value="1"/>
</dbReference>
<protein>
    <submittedName>
        <fullName evidence="6">DnaJ domain-containing protein</fullName>
    </submittedName>
</protein>
<gene>
    <name evidence="6" type="ORF">GKZ57_00290</name>
</gene>
<feature type="compositionally biased region" description="Basic and acidic residues" evidence="3">
    <location>
        <begin position="85"/>
        <end position="94"/>
    </location>
</feature>
<name>A0A844GEY1_9FIRM</name>
<feature type="compositionally biased region" description="Polar residues" evidence="3">
    <location>
        <begin position="75"/>
        <end position="84"/>
    </location>
</feature>
<dbReference type="CDD" id="cd06257">
    <property type="entry name" value="DnaJ"/>
    <property type="match status" value="1"/>
</dbReference>
<dbReference type="PROSITE" id="PS50076">
    <property type="entry name" value="DNAJ_2"/>
    <property type="match status" value="1"/>
</dbReference>
<dbReference type="PANTHER" id="PTHR44145">
    <property type="entry name" value="DNAJ HOMOLOG SUBFAMILY A MEMBER 3, MITOCHONDRIAL"/>
    <property type="match status" value="1"/>
</dbReference>
<accession>A0A844GEY1</accession>
<evidence type="ECO:0000259" key="5">
    <source>
        <dbReference type="PROSITE" id="PS50076"/>
    </source>
</evidence>
<feature type="transmembrane region" description="Helical" evidence="4">
    <location>
        <begin position="189"/>
        <end position="210"/>
    </location>
</feature>
<feature type="transmembrane region" description="Helical" evidence="4">
    <location>
        <begin position="100"/>
        <end position="116"/>
    </location>
</feature>
<dbReference type="AlphaFoldDB" id="A0A844GEY1"/>
<feature type="domain" description="J" evidence="5">
    <location>
        <begin position="3"/>
        <end position="68"/>
    </location>
</feature>
<dbReference type="PRINTS" id="PR00625">
    <property type="entry name" value="JDOMAIN"/>
</dbReference>
<keyword evidence="4" id="KW-1133">Transmembrane helix</keyword>
<sequence length="215" mass="24128">MKDYYEILEVTSDASEEVIKAAYKALVKRMHPDNGGTVVPGEKNIEDINEAYEVLSDKNKRAAYDCEWEKHKNNATEQQNSGTQTKEEVPHSRDERKEKIAGVIAAAVLSIIFRILGLPRWFGIIAICYMIFCLAGLVSPYIIEIINQLPAAKGHWNSEDSESLESLVALMGLRITFAVYGIHNWLSGICTFLMVCALIWVVVKVVEIIVKVDEP</sequence>
<feature type="region of interest" description="Disordered" evidence="3">
    <location>
        <begin position="71"/>
        <end position="94"/>
    </location>
</feature>
<dbReference type="SMART" id="SM00271">
    <property type="entry name" value="DnaJ"/>
    <property type="match status" value="1"/>
</dbReference>
<dbReference type="Proteomes" id="UP000437824">
    <property type="component" value="Unassembled WGS sequence"/>
</dbReference>
<keyword evidence="4" id="KW-0812">Transmembrane</keyword>
<dbReference type="InterPro" id="IPR036869">
    <property type="entry name" value="J_dom_sf"/>
</dbReference>
<proteinExistence type="predicted"/>
<keyword evidence="1" id="KW-0235">DNA replication</keyword>
<evidence type="ECO:0000313" key="7">
    <source>
        <dbReference type="Proteomes" id="UP000437824"/>
    </source>
</evidence>
<dbReference type="InterPro" id="IPR001623">
    <property type="entry name" value="DnaJ_domain"/>
</dbReference>
<evidence type="ECO:0000256" key="2">
    <source>
        <dbReference type="ARBA" id="ARBA00023186"/>
    </source>
</evidence>
<keyword evidence="2" id="KW-0143">Chaperone</keyword>
<keyword evidence="4" id="KW-0472">Membrane</keyword>
<comment type="caution">
    <text evidence="6">The sequence shown here is derived from an EMBL/GenBank/DDBJ whole genome shotgun (WGS) entry which is preliminary data.</text>
</comment>
<dbReference type="SUPFAM" id="SSF46565">
    <property type="entry name" value="Chaperone J-domain"/>
    <property type="match status" value="1"/>
</dbReference>
<reference evidence="6 7" key="1">
    <citation type="submission" date="2019-11" db="EMBL/GenBank/DDBJ databases">
        <title>Draft genome sequence of Blautia luti DSM 14534T, isolated from human stool.</title>
        <authorList>
            <person name="Ortiz R."/>
            <person name="Melis-Arcos F."/>
            <person name="Covarrubias P."/>
            <person name="Cardenas J.P."/>
            <person name="Perez-Donoso J."/>
            <person name="Almonacid D."/>
        </authorList>
    </citation>
    <scope>NUCLEOTIDE SEQUENCE [LARGE SCALE GENOMIC DNA]</scope>
    <source>
        <strain evidence="6 7">DSM 14534</strain>
    </source>
</reference>
<dbReference type="InterPro" id="IPR051938">
    <property type="entry name" value="Apopto_cytoskel_mod"/>
</dbReference>
<evidence type="ECO:0000256" key="4">
    <source>
        <dbReference type="SAM" id="Phobius"/>
    </source>
</evidence>